<name>A0A8H3EI37_9LECA</name>
<dbReference type="EMBL" id="CAJPDT010000001">
    <property type="protein sequence ID" value="CAF9904397.1"/>
    <property type="molecule type" value="Genomic_DNA"/>
</dbReference>
<evidence type="ECO:0000256" key="1">
    <source>
        <dbReference type="SAM" id="MobiDB-lite"/>
    </source>
</evidence>
<protein>
    <submittedName>
        <fullName evidence="3">Uncharacterized protein</fullName>
    </submittedName>
</protein>
<accession>A0A8H3EI37</accession>
<feature type="chain" id="PRO_5034970022" evidence="2">
    <location>
        <begin position="21"/>
        <end position="259"/>
    </location>
</feature>
<feature type="region of interest" description="Disordered" evidence="1">
    <location>
        <begin position="159"/>
        <end position="190"/>
    </location>
</feature>
<dbReference type="Proteomes" id="UP000664534">
    <property type="component" value="Unassembled WGS sequence"/>
</dbReference>
<sequence length="259" mass="27735">MHSATLFFALGFSLAVTTSAAPLSEAAPTMHPLFTVVSRVHASTATGVANLTAGESPSHKHTPDCERKYNADHNVTSHLHNLTTQSKGHAMEEGQEAAKAMGNPSPYPRFNASAYNHPHADQAHNHTGDYCNHPSHHNETATDATYDKMIHPRMLQANAKSSHNHTGDYCTHPSHHSSTTSTTANSYDKKSVSPGVDVTVCLGADCSDSKVVTANLNSAGELTGVDAQNGRRVVRRQDTEVWYEDVARQMSGAEIAGGI</sequence>
<evidence type="ECO:0000313" key="4">
    <source>
        <dbReference type="Proteomes" id="UP000664534"/>
    </source>
</evidence>
<keyword evidence="2" id="KW-0732">Signal</keyword>
<dbReference type="AlphaFoldDB" id="A0A8H3EI37"/>
<evidence type="ECO:0000256" key="2">
    <source>
        <dbReference type="SAM" id="SignalP"/>
    </source>
</evidence>
<keyword evidence="4" id="KW-1185">Reference proteome</keyword>
<evidence type="ECO:0000313" key="3">
    <source>
        <dbReference type="EMBL" id="CAF9904397.1"/>
    </source>
</evidence>
<gene>
    <name evidence="3" type="ORF">IMSHALPRED_000026</name>
</gene>
<reference evidence="3" key="1">
    <citation type="submission" date="2021-03" db="EMBL/GenBank/DDBJ databases">
        <authorList>
            <person name="Tagirdzhanova G."/>
        </authorList>
    </citation>
    <scope>NUCLEOTIDE SEQUENCE</scope>
</reference>
<proteinExistence type="predicted"/>
<organism evidence="3 4">
    <name type="scientific">Imshaugia aleurites</name>
    <dbReference type="NCBI Taxonomy" id="172621"/>
    <lineage>
        <taxon>Eukaryota</taxon>
        <taxon>Fungi</taxon>
        <taxon>Dikarya</taxon>
        <taxon>Ascomycota</taxon>
        <taxon>Pezizomycotina</taxon>
        <taxon>Lecanoromycetes</taxon>
        <taxon>OSLEUM clade</taxon>
        <taxon>Lecanoromycetidae</taxon>
        <taxon>Lecanorales</taxon>
        <taxon>Lecanorineae</taxon>
        <taxon>Parmeliaceae</taxon>
        <taxon>Imshaugia</taxon>
    </lineage>
</organism>
<feature type="signal peptide" evidence="2">
    <location>
        <begin position="1"/>
        <end position="20"/>
    </location>
</feature>
<dbReference type="OrthoDB" id="5359118at2759"/>
<comment type="caution">
    <text evidence="3">The sequence shown here is derived from an EMBL/GenBank/DDBJ whole genome shotgun (WGS) entry which is preliminary data.</text>
</comment>